<keyword evidence="7" id="KW-0472">Membrane</keyword>
<evidence type="ECO:0000313" key="9">
    <source>
        <dbReference type="EMBL" id="KAL0964112.1"/>
    </source>
</evidence>
<evidence type="ECO:0000256" key="5">
    <source>
        <dbReference type="ARBA" id="ARBA00022703"/>
    </source>
</evidence>
<evidence type="ECO:0000259" key="8">
    <source>
        <dbReference type="SMART" id="SM00337"/>
    </source>
</evidence>
<dbReference type="PRINTS" id="PR01866">
    <property type="entry name" value="APOPREGMCL1"/>
</dbReference>
<dbReference type="InterPro" id="IPR046371">
    <property type="entry name" value="Bcl-2_BH1-3"/>
</dbReference>
<name>A0ABD0W095_UMBPY</name>
<dbReference type="InterPro" id="IPR013281">
    <property type="entry name" value="Apop_reg_Mc1"/>
</dbReference>
<dbReference type="GO" id="GO:0005737">
    <property type="term" value="C:cytoplasm"/>
    <property type="evidence" value="ECO:0007669"/>
    <property type="project" value="UniProtKB-SubCell"/>
</dbReference>
<evidence type="ECO:0000256" key="2">
    <source>
        <dbReference type="ARBA" id="ARBA00004496"/>
    </source>
</evidence>
<sequence length="138" mass="15164">MKQVVDDVLVKHRYTFNGIIDKLPSDDRGDNVRFVSAVADSLFADGITNWGRIATLVAFGAAVCDYLKDKGGENCVELVGDEISVCLLTDQKDWLIKNNSWEGFVEFFQVADPESTLRNILMIIAGVAGFGATLTLLF</sequence>
<reference evidence="9 10" key="1">
    <citation type="submission" date="2024-06" db="EMBL/GenBank/DDBJ databases">
        <authorList>
            <person name="Pan Q."/>
            <person name="Wen M."/>
            <person name="Jouanno E."/>
            <person name="Zahm M."/>
            <person name="Klopp C."/>
            <person name="Cabau C."/>
            <person name="Louis A."/>
            <person name="Berthelot C."/>
            <person name="Parey E."/>
            <person name="Roest Crollius H."/>
            <person name="Montfort J."/>
            <person name="Robinson-Rechavi M."/>
            <person name="Bouchez O."/>
            <person name="Lampietro C."/>
            <person name="Lopez Roques C."/>
            <person name="Donnadieu C."/>
            <person name="Postlethwait J."/>
            <person name="Bobe J."/>
            <person name="Verreycken H."/>
            <person name="Guiguen Y."/>
        </authorList>
    </citation>
    <scope>NUCLEOTIDE SEQUENCE [LARGE SCALE GENOMIC DNA]</scope>
    <source>
        <strain evidence="9">Up_M1</strain>
        <tissue evidence="9">Testis</tissue>
    </source>
</reference>
<comment type="caution">
    <text evidence="9">The sequence shown here is derived from an EMBL/GenBank/DDBJ whole genome shotgun (WGS) entry which is preliminary data.</text>
</comment>
<dbReference type="PANTHER" id="PTHR11256:SF46">
    <property type="entry name" value="INDUCED MYELOID LEUKEMIA CELL DIFFERENTIATION PROTEIN MCL-1"/>
    <property type="match status" value="1"/>
</dbReference>
<accession>A0ABD0W095</accession>
<keyword evidence="5" id="KW-0053">Apoptosis</keyword>
<dbReference type="InterPro" id="IPR002475">
    <property type="entry name" value="Bcl2-like"/>
</dbReference>
<dbReference type="InterPro" id="IPR036834">
    <property type="entry name" value="Bcl-2-like_sf"/>
</dbReference>
<proteinExistence type="inferred from homology"/>
<dbReference type="SUPFAM" id="SSF56854">
    <property type="entry name" value="Bcl-2 inhibitors of programmed cell death"/>
    <property type="match status" value="1"/>
</dbReference>
<dbReference type="AlphaFoldDB" id="A0ABD0W095"/>
<evidence type="ECO:0000256" key="4">
    <source>
        <dbReference type="ARBA" id="ARBA00022490"/>
    </source>
</evidence>
<dbReference type="EMBL" id="JAGEUA010000010">
    <property type="protein sequence ID" value="KAL0964112.1"/>
    <property type="molecule type" value="Genomic_DNA"/>
</dbReference>
<evidence type="ECO:0000256" key="7">
    <source>
        <dbReference type="SAM" id="Phobius"/>
    </source>
</evidence>
<dbReference type="PANTHER" id="PTHR11256">
    <property type="entry name" value="BCL-2 RELATED"/>
    <property type="match status" value="1"/>
</dbReference>
<evidence type="ECO:0000256" key="1">
    <source>
        <dbReference type="ARBA" id="ARBA00004123"/>
    </source>
</evidence>
<keyword evidence="6" id="KW-0539">Nucleus</keyword>
<feature type="transmembrane region" description="Helical" evidence="7">
    <location>
        <begin position="120"/>
        <end position="137"/>
    </location>
</feature>
<keyword evidence="10" id="KW-1185">Reference proteome</keyword>
<keyword evidence="7" id="KW-1133">Transmembrane helix</keyword>
<evidence type="ECO:0000256" key="6">
    <source>
        <dbReference type="ARBA" id="ARBA00023242"/>
    </source>
</evidence>
<comment type="subcellular location">
    <subcellularLocation>
        <location evidence="2">Cytoplasm</location>
    </subcellularLocation>
    <subcellularLocation>
        <location evidence="1">Nucleus</location>
    </subcellularLocation>
</comment>
<comment type="similarity">
    <text evidence="3">Belongs to the Bcl-2 family.</text>
</comment>
<feature type="domain" description="Bcl-2 Bcl-2 homology region 1-3" evidence="8">
    <location>
        <begin position="1"/>
        <end position="101"/>
    </location>
</feature>
<dbReference type="CDD" id="cd06845">
    <property type="entry name" value="Bcl-2_like"/>
    <property type="match status" value="1"/>
</dbReference>
<gene>
    <name evidence="9" type="ORF">UPYG_G00319030</name>
</gene>
<dbReference type="GO" id="GO:0005634">
    <property type="term" value="C:nucleus"/>
    <property type="evidence" value="ECO:0007669"/>
    <property type="project" value="UniProtKB-SubCell"/>
</dbReference>
<dbReference type="SMART" id="SM00337">
    <property type="entry name" value="BCL"/>
    <property type="match status" value="1"/>
</dbReference>
<evidence type="ECO:0000256" key="3">
    <source>
        <dbReference type="ARBA" id="ARBA00009458"/>
    </source>
</evidence>
<dbReference type="Gene3D" id="1.10.437.10">
    <property type="entry name" value="Blc2-like"/>
    <property type="match status" value="1"/>
</dbReference>
<dbReference type="InterPro" id="IPR026298">
    <property type="entry name" value="Bcl-2_fam"/>
</dbReference>
<dbReference type="PROSITE" id="PS50062">
    <property type="entry name" value="BCL2_FAMILY"/>
    <property type="match status" value="1"/>
</dbReference>
<dbReference type="Pfam" id="PF00452">
    <property type="entry name" value="Bcl-2"/>
    <property type="match status" value="1"/>
</dbReference>
<organism evidence="9 10">
    <name type="scientific">Umbra pygmaea</name>
    <name type="common">Eastern mudminnow</name>
    <dbReference type="NCBI Taxonomy" id="75934"/>
    <lineage>
        <taxon>Eukaryota</taxon>
        <taxon>Metazoa</taxon>
        <taxon>Chordata</taxon>
        <taxon>Craniata</taxon>
        <taxon>Vertebrata</taxon>
        <taxon>Euteleostomi</taxon>
        <taxon>Actinopterygii</taxon>
        <taxon>Neopterygii</taxon>
        <taxon>Teleostei</taxon>
        <taxon>Protacanthopterygii</taxon>
        <taxon>Esociformes</taxon>
        <taxon>Umbridae</taxon>
        <taxon>Umbra</taxon>
    </lineage>
</organism>
<keyword evidence="4" id="KW-0963">Cytoplasm</keyword>
<protein>
    <recommendedName>
        <fullName evidence="8">Bcl-2 Bcl-2 homology region 1-3 domain-containing protein</fullName>
    </recommendedName>
</protein>
<dbReference type="PRINTS" id="PR01862">
    <property type="entry name" value="BCL2FAMILY"/>
</dbReference>
<evidence type="ECO:0000313" key="10">
    <source>
        <dbReference type="Proteomes" id="UP001557470"/>
    </source>
</evidence>
<dbReference type="GO" id="GO:0006915">
    <property type="term" value="P:apoptotic process"/>
    <property type="evidence" value="ECO:0007669"/>
    <property type="project" value="UniProtKB-KW"/>
</dbReference>
<dbReference type="Proteomes" id="UP001557470">
    <property type="component" value="Unassembled WGS sequence"/>
</dbReference>
<keyword evidence="7" id="KW-0812">Transmembrane</keyword>